<reference evidence="4 5" key="1">
    <citation type="submission" date="2020-02" db="EMBL/GenBank/DDBJ databases">
        <title>Complete genome sequences of six Lactobacillus iners strains isolated from the human vagina.</title>
        <authorList>
            <person name="France M.T."/>
            <person name="Rutt L."/>
            <person name="Narina S."/>
            <person name="Arbaugh S."/>
            <person name="Humphrys M.S."/>
            <person name="Ma B."/>
            <person name="Hayward M.R."/>
            <person name="Relman D."/>
            <person name="Kwon D.S."/>
            <person name="Ravel J."/>
        </authorList>
    </citation>
    <scope>NUCLEOTIDE SEQUENCE [LARGE SCALE GENOMIC DNA]</scope>
    <source>
        <strain evidence="4 5">C0210C1</strain>
    </source>
</reference>
<name>A0A6G7B7B6_9LACO</name>
<dbReference type="InterPro" id="IPR004474">
    <property type="entry name" value="LytR_CpsA_psr"/>
</dbReference>
<evidence type="ECO:0000313" key="5">
    <source>
        <dbReference type="Proteomes" id="UP000501676"/>
    </source>
</evidence>
<evidence type="ECO:0000259" key="3">
    <source>
        <dbReference type="Pfam" id="PF03816"/>
    </source>
</evidence>
<keyword evidence="2" id="KW-0472">Membrane</keyword>
<evidence type="ECO:0000256" key="2">
    <source>
        <dbReference type="SAM" id="Phobius"/>
    </source>
</evidence>
<dbReference type="Proteomes" id="UP000501676">
    <property type="component" value="Chromosome"/>
</dbReference>
<evidence type="ECO:0000313" key="4">
    <source>
        <dbReference type="EMBL" id="QIH23308.1"/>
    </source>
</evidence>
<feature type="domain" description="Cell envelope-related transcriptional attenuator" evidence="3">
    <location>
        <begin position="93"/>
        <end position="237"/>
    </location>
</feature>
<accession>A0A6G7B7B6</accession>
<dbReference type="PANTHER" id="PTHR33392:SF6">
    <property type="entry name" value="POLYISOPRENYL-TEICHOIC ACID--PEPTIDOGLYCAN TEICHOIC ACID TRANSFERASE TAGU"/>
    <property type="match status" value="1"/>
</dbReference>
<dbReference type="AlphaFoldDB" id="A0A6G7B7B6"/>
<feature type="transmembrane region" description="Helical" evidence="2">
    <location>
        <begin position="25"/>
        <end position="46"/>
    </location>
</feature>
<dbReference type="NCBIfam" id="TIGR00350">
    <property type="entry name" value="lytR_cpsA_psr"/>
    <property type="match status" value="1"/>
</dbReference>
<gene>
    <name evidence="4" type="ORF">G6Z83_00555</name>
</gene>
<keyword evidence="2" id="KW-1133">Transmembrane helix</keyword>
<sequence length="362" mass="41309">MEEKRRLSRVEINHQREKKKRVYRWIKYIIGIIFLFACIYVTAVYLKTKNAFDKTYDPQNSVTQAGFSSKKKFAVLLLGTDTGALGRHEKRGNTDTIIVATVNPNDKKVSLMSIPRDTMAEMIGSPRFSVHKINAAYNMGGPKMAMETVSKLLNVPLKYYITINMGGMTKLVDGVGGVDVVPPLTFTYDGCSFTKGVKTHLDGKKALAYARMRYDDPRGDYGRQLRQRQVIMSILKHSISFDTVKNLDEVLNTASNSIKTNIRFDSFISIFKNYRDCSNNMSNDYLHGNGAMIGDASYQVMSNKELNRVSKILREQLGLEYVELDNNETYQNSKNKQFDWLSGNQNQPYYIYEPNSNKLWHG</sequence>
<dbReference type="EMBL" id="CP049228">
    <property type="protein sequence ID" value="QIH23308.1"/>
    <property type="molecule type" value="Genomic_DNA"/>
</dbReference>
<evidence type="ECO:0000256" key="1">
    <source>
        <dbReference type="ARBA" id="ARBA00006068"/>
    </source>
</evidence>
<comment type="similarity">
    <text evidence="1">Belongs to the LytR/CpsA/Psr (LCP) family.</text>
</comment>
<dbReference type="RefSeq" id="WP_006730283.1">
    <property type="nucleotide sequence ID" value="NZ_CP049225.1"/>
</dbReference>
<dbReference type="PANTHER" id="PTHR33392">
    <property type="entry name" value="POLYISOPRENYL-TEICHOIC ACID--PEPTIDOGLYCAN TEICHOIC ACID TRANSFERASE TAGU"/>
    <property type="match status" value="1"/>
</dbReference>
<dbReference type="InterPro" id="IPR050922">
    <property type="entry name" value="LytR/CpsA/Psr_CW_biosynth"/>
</dbReference>
<dbReference type="Gene3D" id="3.40.630.190">
    <property type="entry name" value="LCP protein"/>
    <property type="match status" value="1"/>
</dbReference>
<proteinExistence type="inferred from homology"/>
<protein>
    <submittedName>
        <fullName evidence="4">Transcriptional regulator</fullName>
    </submittedName>
</protein>
<organism evidence="4 5">
    <name type="scientific">Lactobacillus iners</name>
    <dbReference type="NCBI Taxonomy" id="147802"/>
    <lineage>
        <taxon>Bacteria</taxon>
        <taxon>Bacillati</taxon>
        <taxon>Bacillota</taxon>
        <taxon>Bacilli</taxon>
        <taxon>Lactobacillales</taxon>
        <taxon>Lactobacillaceae</taxon>
        <taxon>Lactobacillus</taxon>
    </lineage>
</organism>
<keyword evidence="2" id="KW-0812">Transmembrane</keyword>
<dbReference type="GeneID" id="93220925"/>
<dbReference type="Pfam" id="PF03816">
    <property type="entry name" value="LytR_cpsA_psr"/>
    <property type="match status" value="1"/>
</dbReference>